<dbReference type="STRING" id="446462.Amir_0017"/>
<dbReference type="EMBL" id="CP001630">
    <property type="protein sequence ID" value="ACU33991.1"/>
    <property type="molecule type" value="Genomic_DNA"/>
</dbReference>
<feature type="active site" description="Acyl-thioester intermediate" evidence="2">
    <location>
        <position position="319"/>
    </location>
</feature>
<dbReference type="eggNOG" id="COG3764">
    <property type="taxonomic scope" value="Bacteria"/>
</dbReference>
<dbReference type="Proteomes" id="UP000002213">
    <property type="component" value="Chromosome"/>
</dbReference>
<name>C6WCH0_ACTMD</name>
<dbReference type="Pfam" id="PF04203">
    <property type="entry name" value="Sortase"/>
    <property type="match status" value="1"/>
</dbReference>
<keyword evidence="5" id="KW-1185">Reference proteome</keyword>
<sequence>MLRPVGDAPTQYAQPVGRSLPPPPGRPVAPPRHRAPRRPVEPPTEVIPRFEDDRDDYEDPQDDLDRDDLDRDDLDRDERAGADRHEPEYPPEGPLRKVVRGTGEALITLGLVVLLFVVYEVYVTDLISAGKQDDVTSALDEEWKDSNTVAADPQREVKYDLLDGKAFAKIYIPVFGADYKFSIVEGTTDKDLETGPGHYKGTALPGEKGNFAVAGHRVGKGSPFNDLDLLSSCDAIVVETQASWFVYRMLPKNSEVAGWASRASDPRCKDVAPLSGPYSKTQGQEIVLPSAGEVINEVPYNEAQVPEDQLKSLMTLTTCHPRFSDKQRLIVHATLAQHYPKSDGFLPPELKEQ</sequence>
<gene>
    <name evidence="4" type="ordered locus">Amir_0017</name>
</gene>
<organism evidence="4 5">
    <name type="scientific">Actinosynnema mirum (strain ATCC 29888 / DSM 43827 / JCM 3225 / NBRC 14064 / NCIMB 13271 / NRRL B-12336 / IMRU 3971 / 101)</name>
    <dbReference type="NCBI Taxonomy" id="446462"/>
    <lineage>
        <taxon>Bacteria</taxon>
        <taxon>Bacillati</taxon>
        <taxon>Actinomycetota</taxon>
        <taxon>Actinomycetes</taxon>
        <taxon>Pseudonocardiales</taxon>
        <taxon>Pseudonocardiaceae</taxon>
        <taxon>Actinosynnema</taxon>
    </lineage>
</organism>
<dbReference type="InterPro" id="IPR023365">
    <property type="entry name" value="Sortase_dom-sf"/>
</dbReference>
<dbReference type="GO" id="GO:0016787">
    <property type="term" value="F:hydrolase activity"/>
    <property type="evidence" value="ECO:0007669"/>
    <property type="project" value="UniProtKB-KW"/>
</dbReference>
<evidence type="ECO:0000313" key="4">
    <source>
        <dbReference type="EMBL" id="ACU33991.1"/>
    </source>
</evidence>
<dbReference type="NCBIfam" id="NF033747">
    <property type="entry name" value="class_E_sortase"/>
    <property type="match status" value="1"/>
</dbReference>
<evidence type="ECO:0000256" key="3">
    <source>
        <dbReference type="SAM" id="MobiDB-lite"/>
    </source>
</evidence>
<dbReference type="KEGG" id="ami:Amir_0017"/>
<feature type="region of interest" description="Disordered" evidence="3">
    <location>
        <begin position="1"/>
        <end position="96"/>
    </location>
</feature>
<feature type="active site" description="Proton donor/acceptor" evidence="2">
    <location>
        <position position="216"/>
    </location>
</feature>
<evidence type="ECO:0000313" key="5">
    <source>
        <dbReference type="Proteomes" id="UP000002213"/>
    </source>
</evidence>
<dbReference type="HOGENOM" id="CLU_045680_5_1_11"/>
<feature type="compositionally biased region" description="Pro residues" evidence="3">
    <location>
        <begin position="20"/>
        <end position="30"/>
    </location>
</feature>
<feature type="compositionally biased region" description="Basic and acidic residues" evidence="3">
    <location>
        <begin position="73"/>
        <end position="88"/>
    </location>
</feature>
<dbReference type="SUPFAM" id="SSF63817">
    <property type="entry name" value="Sortase"/>
    <property type="match status" value="1"/>
</dbReference>
<protein>
    <submittedName>
        <fullName evidence="4">Sortase family protein</fullName>
    </submittedName>
</protein>
<accession>C6WCH0</accession>
<evidence type="ECO:0000256" key="1">
    <source>
        <dbReference type="ARBA" id="ARBA00022801"/>
    </source>
</evidence>
<dbReference type="AlphaFoldDB" id="C6WCH0"/>
<reference evidence="4 5" key="1">
    <citation type="journal article" date="2009" name="Stand. Genomic Sci.">
        <title>Complete genome sequence of Actinosynnema mirum type strain (101).</title>
        <authorList>
            <person name="Land M."/>
            <person name="Lapidus A."/>
            <person name="Mayilraj S."/>
            <person name="Chen F."/>
            <person name="Copeland A."/>
            <person name="Del Rio T.G."/>
            <person name="Nolan M."/>
            <person name="Lucas S."/>
            <person name="Tice H."/>
            <person name="Cheng J.F."/>
            <person name="Chertkov O."/>
            <person name="Bruce D."/>
            <person name="Goodwin L."/>
            <person name="Pitluck S."/>
            <person name="Rohde M."/>
            <person name="Goker M."/>
            <person name="Pati A."/>
            <person name="Ivanova N."/>
            <person name="Mavromatis K."/>
            <person name="Chen A."/>
            <person name="Palaniappan K."/>
            <person name="Hauser L."/>
            <person name="Chang Y.J."/>
            <person name="Jeffries C.C."/>
            <person name="Brettin T."/>
            <person name="Detter J.C."/>
            <person name="Han C."/>
            <person name="Chain P."/>
            <person name="Tindall B.J."/>
            <person name="Bristow J."/>
            <person name="Eisen J.A."/>
            <person name="Markowitz V."/>
            <person name="Hugenholtz P."/>
            <person name="Kyrpides N.C."/>
            <person name="Klenk H.P."/>
        </authorList>
    </citation>
    <scope>NUCLEOTIDE SEQUENCE [LARGE SCALE GENOMIC DNA]</scope>
    <source>
        <strain evidence="5">ATCC 29888 / DSM 43827 / JCM 3225 / NBRC 14064 / NCIMB 13271 / NRRL B-12336 / IMRU 3971 / 101</strain>
    </source>
</reference>
<proteinExistence type="predicted"/>
<dbReference type="InterPro" id="IPR042003">
    <property type="entry name" value="Sortase_E"/>
</dbReference>
<dbReference type="CDD" id="cd05830">
    <property type="entry name" value="Sortase_E"/>
    <property type="match status" value="1"/>
</dbReference>
<evidence type="ECO:0000256" key="2">
    <source>
        <dbReference type="PIRSR" id="PIRSR605754-1"/>
    </source>
</evidence>
<feature type="compositionally biased region" description="Acidic residues" evidence="3">
    <location>
        <begin position="53"/>
        <end position="72"/>
    </location>
</feature>
<dbReference type="Gene3D" id="2.40.260.10">
    <property type="entry name" value="Sortase"/>
    <property type="match status" value="1"/>
</dbReference>
<keyword evidence="1" id="KW-0378">Hydrolase</keyword>
<dbReference type="InterPro" id="IPR053465">
    <property type="entry name" value="Sortase_Class_E"/>
</dbReference>
<dbReference type="InterPro" id="IPR005754">
    <property type="entry name" value="Sortase"/>
</dbReference>